<dbReference type="RefSeq" id="WP_186731809.1">
    <property type="nucleotide sequence ID" value="NZ_JABWRJ020000003.1"/>
</dbReference>
<organism evidence="1">
    <name type="scientific">Pseudomonas peradeniyensis</name>
    <dbReference type="NCBI Taxonomy" id="2745488"/>
    <lineage>
        <taxon>Bacteria</taxon>
        <taxon>Pseudomonadati</taxon>
        <taxon>Pseudomonadota</taxon>
        <taxon>Gammaproteobacteria</taxon>
        <taxon>Pseudomonadales</taxon>
        <taxon>Pseudomonadaceae</taxon>
        <taxon>Pseudomonas</taxon>
    </lineage>
</organism>
<comment type="caution">
    <text evidence="1">The sequence shown here is derived from an EMBL/GenBank/DDBJ whole genome shotgun (WGS) entry which is preliminary data.</text>
</comment>
<gene>
    <name evidence="1" type="ORF">HU751_01145</name>
</gene>
<reference evidence="1" key="1">
    <citation type="journal article" date="2020" name="Microorganisms">
        <title>Reliable Identification of Environmental Pseudomonas Isolates Using the rpoD Gene.</title>
        <authorList>
            <consortium name="The Broad Institute Genome Sequencing Platform"/>
            <person name="Girard L."/>
            <person name="Lood C."/>
            <person name="Rokni-Zadeh H."/>
            <person name="van Noort V."/>
            <person name="Lavigne R."/>
            <person name="De Mot R."/>
        </authorList>
    </citation>
    <scope>NUCLEOTIDE SEQUENCE</scope>
    <source>
        <strain evidence="1">BW13M1</strain>
    </source>
</reference>
<name>A0A923G571_9PSED</name>
<evidence type="ECO:0000313" key="1">
    <source>
        <dbReference type="EMBL" id="MBC3444358.1"/>
    </source>
</evidence>
<accession>A0A923G571</accession>
<dbReference type="AlphaFoldDB" id="A0A923G571"/>
<protein>
    <recommendedName>
        <fullName evidence="2">DUF1963 domain-containing protein</fullName>
    </recommendedName>
</protein>
<reference evidence="1" key="2">
    <citation type="submission" date="2020-07" db="EMBL/GenBank/DDBJ databases">
        <authorList>
            <person name="Lood C."/>
            <person name="Girard L."/>
        </authorList>
    </citation>
    <scope>NUCLEOTIDE SEQUENCE</scope>
    <source>
        <strain evidence="1">BW13M1</strain>
    </source>
</reference>
<sequence length="221" mass="24839">MNSQKIVLCAQDHGLGQIGGGAHLKDISLWPKIPDTGEPMTPLVTLTERFLPVSFIPPGMAITVFITARQHDGAFSRSTQRHYTVNQQSELDEKRANGFTRVILHELADQSIAPPDTALLLDRAYIQFEPFTDEEEEQELEDEDSGIDLSKPVGRPCWLQDPIYEPQRFLFLMQLLDSDVATASPQHVGLFSDGIGYLYVDRQARRGKQGDEAGFFFIQFT</sequence>
<dbReference type="EMBL" id="JABWRJ010000001">
    <property type="protein sequence ID" value="MBC3444358.1"/>
    <property type="molecule type" value="Genomic_DNA"/>
</dbReference>
<proteinExistence type="predicted"/>
<evidence type="ECO:0008006" key="2">
    <source>
        <dbReference type="Google" id="ProtNLM"/>
    </source>
</evidence>